<organism evidence="1 2">
    <name type="scientific">Xenopus laevis</name>
    <name type="common">African clawed frog</name>
    <dbReference type="NCBI Taxonomy" id="8355"/>
    <lineage>
        <taxon>Eukaryota</taxon>
        <taxon>Metazoa</taxon>
        <taxon>Chordata</taxon>
        <taxon>Craniata</taxon>
        <taxon>Vertebrata</taxon>
        <taxon>Euteleostomi</taxon>
        <taxon>Amphibia</taxon>
        <taxon>Batrachia</taxon>
        <taxon>Anura</taxon>
        <taxon>Pipoidea</taxon>
        <taxon>Pipidae</taxon>
        <taxon>Xenopodinae</taxon>
        <taxon>Xenopus</taxon>
        <taxon>Xenopus</taxon>
    </lineage>
</organism>
<dbReference type="Proteomes" id="UP000694892">
    <property type="component" value="Chromosome 7S"/>
</dbReference>
<dbReference type="AlphaFoldDB" id="A0A974CCU1"/>
<dbReference type="EMBL" id="CM004479">
    <property type="protein sequence ID" value="OCT70215.1"/>
    <property type="molecule type" value="Genomic_DNA"/>
</dbReference>
<protein>
    <submittedName>
        <fullName evidence="1">Uncharacterized protein</fullName>
    </submittedName>
</protein>
<accession>A0A974CCU1</accession>
<gene>
    <name evidence="1" type="ORF">XELAEV_18037136mg</name>
</gene>
<reference evidence="2" key="1">
    <citation type="journal article" date="2016" name="Nature">
        <title>Genome evolution in the allotetraploid frog Xenopus laevis.</title>
        <authorList>
            <person name="Session A.M."/>
            <person name="Uno Y."/>
            <person name="Kwon T."/>
            <person name="Chapman J.A."/>
            <person name="Toyoda A."/>
            <person name="Takahashi S."/>
            <person name="Fukui A."/>
            <person name="Hikosaka A."/>
            <person name="Suzuki A."/>
            <person name="Kondo M."/>
            <person name="van Heeringen S.J."/>
            <person name="Quigley I."/>
            <person name="Heinz S."/>
            <person name="Ogino H."/>
            <person name="Ochi H."/>
            <person name="Hellsten U."/>
            <person name="Lyons J.B."/>
            <person name="Simakov O."/>
            <person name="Putnam N."/>
            <person name="Stites J."/>
            <person name="Kuroki Y."/>
            <person name="Tanaka T."/>
            <person name="Michiue T."/>
            <person name="Watanabe M."/>
            <person name="Bogdanovic O."/>
            <person name="Lister R."/>
            <person name="Georgiou G."/>
            <person name="Paranjpe S.S."/>
            <person name="van Kruijsbergen I."/>
            <person name="Shu S."/>
            <person name="Carlson J."/>
            <person name="Kinoshita T."/>
            <person name="Ohta Y."/>
            <person name="Mawaribuchi S."/>
            <person name="Jenkins J."/>
            <person name="Grimwood J."/>
            <person name="Schmutz J."/>
            <person name="Mitros T."/>
            <person name="Mozaffari S.V."/>
            <person name="Suzuki Y."/>
            <person name="Haramoto Y."/>
            <person name="Yamamoto T.S."/>
            <person name="Takagi C."/>
            <person name="Heald R."/>
            <person name="Miller K."/>
            <person name="Haudenschild C."/>
            <person name="Kitzman J."/>
            <person name="Nakayama T."/>
            <person name="Izutsu Y."/>
            <person name="Robert J."/>
            <person name="Fortriede J."/>
            <person name="Burns K."/>
            <person name="Lotay V."/>
            <person name="Karimi K."/>
            <person name="Yasuoka Y."/>
            <person name="Dichmann D.S."/>
            <person name="Flajnik M.F."/>
            <person name="Houston D.W."/>
            <person name="Shendure J."/>
            <person name="DuPasquier L."/>
            <person name="Vize P.D."/>
            <person name="Zorn A.M."/>
            <person name="Ito M."/>
            <person name="Marcotte E.M."/>
            <person name="Wallingford J.B."/>
            <person name="Ito Y."/>
            <person name="Asashima M."/>
            <person name="Ueno N."/>
            <person name="Matsuda Y."/>
            <person name="Veenstra G.J."/>
            <person name="Fujiyama A."/>
            <person name="Harland R.M."/>
            <person name="Taira M."/>
            <person name="Rokhsar D.S."/>
        </authorList>
    </citation>
    <scope>NUCLEOTIDE SEQUENCE [LARGE SCALE GENOMIC DNA]</scope>
    <source>
        <strain evidence="2">J</strain>
    </source>
</reference>
<evidence type="ECO:0000313" key="2">
    <source>
        <dbReference type="Proteomes" id="UP000694892"/>
    </source>
</evidence>
<name>A0A974CCU1_XENLA</name>
<proteinExistence type="predicted"/>
<evidence type="ECO:0000313" key="1">
    <source>
        <dbReference type="EMBL" id="OCT70215.1"/>
    </source>
</evidence>
<sequence length="88" mass="10045">MSERPWDEKSRDSPHTVRKSRIRTIRSLRLWPALVVALEITRTLCMSAVVRPIPSSYLYNQFNIKGTTVLVSFLGPSHTSPGYKNCLL</sequence>